<dbReference type="Pfam" id="PF10022">
    <property type="entry name" value="DUF2264"/>
    <property type="match status" value="1"/>
</dbReference>
<evidence type="ECO:0000259" key="1">
    <source>
        <dbReference type="Pfam" id="PF10022"/>
    </source>
</evidence>
<reference evidence="2 3" key="1">
    <citation type="submission" date="2019-01" db="EMBL/GenBank/DDBJ databases">
        <title>Agromyces.</title>
        <authorList>
            <person name="Li J."/>
        </authorList>
    </citation>
    <scope>NUCLEOTIDE SEQUENCE [LARGE SCALE GENOMIC DNA]</scope>
    <source>
        <strain evidence="2 3">DSM 15934</strain>
    </source>
</reference>
<keyword evidence="3" id="KW-1185">Reference proteome</keyword>
<dbReference type="InterPro" id="IPR016624">
    <property type="entry name" value="UCP014753"/>
</dbReference>
<dbReference type="OrthoDB" id="9813465at2"/>
<evidence type="ECO:0000313" key="2">
    <source>
        <dbReference type="EMBL" id="RXZ72579.1"/>
    </source>
</evidence>
<comment type="caution">
    <text evidence="2">The sequence shown here is derived from an EMBL/GenBank/DDBJ whole genome shotgun (WGS) entry which is preliminary data.</text>
</comment>
<dbReference type="InterPro" id="IPR049349">
    <property type="entry name" value="DUF2264_N"/>
</dbReference>
<gene>
    <name evidence="2" type="ORF">ESP51_03725</name>
</gene>
<protein>
    <submittedName>
        <fullName evidence="2">DUF2264 domain-containing protein</fullName>
    </submittedName>
</protein>
<sequence length="662" mass="70290">MSAATLQLPALDRELSPHTGWTREHWAALADRILSSSRPFASPGHALISFPGAPGGYGSAVDGLEGFARTFMLAAFRIAGSPGDTGALAAWFSEGLDAGTDPSSPERWLRPDEIGQAKVEAAALAIGLHLTRDVIWHRLGARVQGNIVGYLSTVIGQPYPPINWVWFRIVVEQFLASVGGPHRRDDIEEDLAIADGFFRADGWFSDGSSRAFDHYTGWALHLYPVLWAGMVAGDPQHEERLARYRAHLDRYLDDAVTLIGADGSPLIQGRSLVYRFAAAAPFWAGALAGSETLAPGLVRRAASGIVRHFADRGAPDARGILTLGWHHEWRAMAQSYSGPGSPNWASKGMLGLALPADHPVWTAVEEPLPVELGDVQRVIAAPGWLVSGTRADGLVRVVNHGTDHGHEGEAQTDPPLYARFGYSTATAPLLRGMGVAHPLDGSVAAMRDGLPSHRSGFARGPLESLLGDDGEEFGWGTSVARAHWIDDAPTGPDHGDGRAATAVTRGPLIETCSLVRGAWEVRFVRVSTTGDEDVPAAVIRVGGWTLSGDAAPLIEGAVASCNGLTSALVPLAGFEDSGVREDLDATPLGAHSATPWCSTADQVTDAAWRIVAVLLSGDANPPSPAPQVDLLGADRCRVEWPDGAVISIDLPEVNRARVPRQP</sequence>
<organism evidence="2 3">
    <name type="scientific">Agromyces albus</name>
    <dbReference type="NCBI Taxonomy" id="205332"/>
    <lineage>
        <taxon>Bacteria</taxon>
        <taxon>Bacillati</taxon>
        <taxon>Actinomycetota</taxon>
        <taxon>Actinomycetes</taxon>
        <taxon>Micrococcales</taxon>
        <taxon>Microbacteriaceae</taxon>
        <taxon>Agromyces</taxon>
    </lineage>
</organism>
<accession>A0A4Q2L4P5</accession>
<dbReference type="EMBL" id="SDPN01000004">
    <property type="protein sequence ID" value="RXZ72579.1"/>
    <property type="molecule type" value="Genomic_DNA"/>
</dbReference>
<dbReference type="AlphaFoldDB" id="A0A4Q2L4P5"/>
<dbReference type="RefSeq" id="WP_129519543.1">
    <property type="nucleotide sequence ID" value="NZ_SDPN01000004.1"/>
</dbReference>
<dbReference type="Proteomes" id="UP000293865">
    <property type="component" value="Unassembled WGS sequence"/>
</dbReference>
<feature type="domain" description="DUF2264" evidence="1">
    <location>
        <begin position="22"/>
        <end position="368"/>
    </location>
</feature>
<dbReference type="PANTHER" id="PTHR35339">
    <property type="entry name" value="LINALOOL DEHYDRATASE_ISOMERASE DOMAIN-CONTAINING PROTEIN"/>
    <property type="match status" value="1"/>
</dbReference>
<evidence type="ECO:0000313" key="3">
    <source>
        <dbReference type="Proteomes" id="UP000293865"/>
    </source>
</evidence>
<proteinExistence type="predicted"/>
<name>A0A4Q2L4P5_9MICO</name>
<dbReference type="PANTHER" id="PTHR35339:SF4">
    <property type="entry name" value="LINALOOL DEHYDRATASE_ISOMERASE DOMAIN-CONTAINING PROTEIN"/>
    <property type="match status" value="1"/>
</dbReference>